<dbReference type="STRING" id="40998.A0A2P8AFI5"/>
<keyword evidence="3 9" id="KW-1133">Transmembrane helix</keyword>
<accession>A0A2P8AFI5</accession>
<gene>
    <name evidence="11" type="ORF">B9Z65_3545</name>
</gene>
<dbReference type="Pfam" id="PF07690">
    <property type="entry name" value="MFS_1"/>
    <property type="match status" value="1"/>
</dbReference>
<feature type="transmembrane region" description="Helical" evidence="9">
    <location>
        <begin position="83"/>
        <end position="102"/>
    </location>
</feature>
<feature type="transmembrane region" description="Helical" evidence="9">
    <location>
        <begin position="202"/>
        <end position="222"/>
    </location>
</feature>
<protein>
    <recommendedName>
        <fullName evidence="7">Cercosporin MFS transporter CTB4</fullName>
    </recommendedName>
    <alternativeName>
        <fullName evidence="8">Cercosporin toxin biosynthesis cluster protein 4</fullName>
    </alternativeName>
</protein>
<reference evidence="11 12" key="1">
    <citation type="submission" date="2017-05" db="EMBL/GenBank/DDBJ databases">
        <title>Draft genome sequence of Elsinoe australis.</title>
        <authorList>
            <person name="Cheng Q."/>
        </authorList>
    </citation>
    <scope>NUCLEOTIDE SEQUENCE [LARGE SCALE GENOMIC DNA]</scope>
    <source>
        <strain evidence="11 12">NL1</strain>
    </source>
</reference>
<dbReference type="PROSITE" id="PS50850">
    <property type="entry name" value="MFS"/>
    <property type="match status" value="1"/>
</dbReference>
<evidence type="ECO:0000313" key="11">
    <source>
        <dbReference type="EMBL" id="PSK59221.1"/>
    </source>
</evidence>
<evidence type="ECO:0000256" key="1">
    <source>
        <dbReference type="ARBA" id="ARBA00004141"/>
    </source>
</evidence>
<evidence type="ECO:0000256" key="4">
    <source>
        <dbReference type="ARBA" id="ARBA00023136"/>
    </source>
</evidence>
<feature type="transmembrane region" description="Helical" evidence="9">
    <location>
        <begin position="447"/>
        <end position="469"/>
    </location>
</feature>
<feature type="transmembrane region" description="Helical" evidence="9">
    <location>
        <begin position="315"/>
        <end position="336"/>
    </location>
</feature>
<feature type="transmembrane region" description="Helical" evidence="9">
    <location>
        <begin position="46"/>
        <end position="63"/>
    </location>
</feature>
<feature type="transmembrane region" description="Helical" evidence="9">
    <location>
        <begin position="415"/>
        <end position="435"/>
    </location>
</feature>
<keyword evidence="4 9" id="KW-0472">Membrane</keyword>
<comment type="function">
    <text evidence="6">MFS transporter; part of the gene cluster that mediates the biosynthesis of cercosporin, a light-activated, non-host-selective toxin. The perylenequinone chromophore of cercosporin absorbs light energy to attain an electronically-activated triplet state and produces active oxygen species such as the hydroxyl radical, superoxide, hydrogen peroxide or singlet oxygen upon reaction with oxygen molecules. These reactive oxygen species cause damage to various cellular components including lipids, proteins and nucleic acids. Responsible for secretion and accumulation of cercosporin, but does not play any roles in self-protection against the toxicity of cercosporin.</text>
</comment>
<dbReference type="Gene3D" id="1.20.1250.20">
    <property type="entry name" value="MFS general substrate transporter like domains"/>
    <property type="match status" value="1"/>
</dbReference>
<feature type="transmembrane region" description="Helical" evidence="9">
    <location>
        <begin position="173"/>
        <end position="196"/>
    </location>
</feature>
<evidence type="ECO:0000256" key="2">
    <source>
        <dbReference type="ARBA" id="ARBA00022692"/>
    </source>
</evidence>
<comment type="subcellular location">
    <subcellularLocation>
        <location evidence="1">Membrane</location>
        <topology evidence="1">Multi-pass membrane protein</topology>
    </subcellularLocation>
</comment>
<evidence type="ECO:0000256" key="5">
    <source>
        <dbReference type="ARBA" id="ARBA00038347"/>
    </source>
</evidence>
<feature type="transmembrane region" description="Helical" evidence="9">
    <location>
        <begin position="382"/>
        <end position="403"/>
    </location>
</feature>
<evidence type="ECO:0000256" key="9">
    <source>
        <dbReference type="SAM" id="Phobius"/>
    </source>
</evidence>
<evidence type="ECO:0000256" key="6">
    <source>
        <dbReference type="ARBA" id="ARBA00053977"/>
    </source>
</evidence>
<dbReference type="InterPro" id="IPR020846">
    <property type="entry name" value="MFS_dom"/>
</dbReference>
<evidence type="ECO:0000313" key="12">
    <source>
        <dbReference type="Proteomes" id="UP000243723"/>
    </source>
</evidence>
<feature type="domain" description="Major facilitator superfamily (MFS) profile" evidence="10">
    <location>
        <begin position="47"/>
        <end position="479"/>
    </location>
</feature>
<proteinExistence type="inferred from homology"/>
<dbReference type="FunFam" id="1.20.1250.20:FF:000011">
    <property type="entry name" value="MFS multidrug transporter, putative"/>
    <property type="match status" value="1"/>
</dbReference>
<organism evidence="11 12">
    <name type="scientific">Elsinoe australis</name>
    <dbReference type="NCBI Taxonomy" id="40998"/>
    <lineage>
        <taxon>Eukaryota</taxon>
        <taxon>Fungi</taxon>
        <taxon>Dikarya</taxon>
        <taxon>Ascomycota</taxon>
        <taxon>Pezizomycotina</taxon>
        <taxon>Dothideomycetes</taxon>
        <taxon>Dothideomycetidae</taxon>
        <taxon>Myriangiales</taxon>
        <taxon>Elsinoaceae</taxon>
        <taxon>Elsinoe</taxon>
    </lineage>
</organism>
<evidence type="ECO:0000256" key="7">
    <source>
        <dbReference type="ARBA" id="ARBA00069139"/>
    </source>
</evidence>
<dbReference type="EMBL" id="NHZQ01000010">
    <property type="protein sequence ID" value="PSK59221.1"/>
    <property type="molecule type" value="Genomic_DNA"/>
</dbReference>
<dbReference type="OrthoDB" id="5296287at2759"/>
<comment type="similarity">
    <text evidence="5">Belongs to the major facilitator superfamily. CAR1 family.</text>
</comment>
<sequence>MGPGNGYGTIRQVDPDEEEGGVIYVDWEDENDPTNPMNWAQSKKNLNVAIVSLITFLASLATAMPELGIPELMREFNSSSSVLASFVVSIYVLGYAIGPMLLAPLSEIYGRTALYHSSNLFFLLTVIICGLSTNLPMLIVFRFLSGCAGAAPVAIGAGTIADTIPPQKRGSAIAIYSLGPILGPVLGPIIGGYFAVHYGWRSVFWVLAILGAALTLGSFAGLTETHAKTVLRQKARDLTRWKAGKVHKSSLDVNLPPPAAMLATAMFRPVKIFFLSPVVFFSSIYVAIAYGYLFLMLTTFPSVFLDQYHIAPQNLVYTFMPQGLGFLIGMFVSFKYNDRIAMTLKSKHGSLQPEHRLPLMVWTAPLTPIGLFAYGWTAQLQLHWAFPLLSTILTGAGLLLIMLPLQTYLVDAFTMYAASAIAAATVLRCTFGAFVPLAGGPLYSALGYGWGTSVLGFISLASLPVPFLLMKYGGYLRERYPVRSL</sequence>
<feature type="transmembrane region" description="Helical" evidence="9">
    <location>
        <begin position="139"/>
        <end position="161"/>
    </location>
</feature>
<dbReference type="AlphaFoldDB" id="A0A2P8AFI5"/>
<dbReference type="Proteomes" id="UP000243723">
    <property type="component" value="Unassembled WGS sequence"/>
</dbReference>
<dbReference type="InterPro" id="IPR036259">
    <property type="entry name" value="MFS_trans_sf"/>
</dbReference>
<keyword evidence="12" id="KW-1185">Reference proteome</keyword>
<dbReference type="InterPro" id="IPR011701">
    <property type="entry name" value="MFS"/>
</dbReference>
<dbReference type="GO" id="GO:0016020">
    <property type="term" value="C:membrane"/>
    <property type="evidence" value="ECO:0007669"/>
    <property type="project" value="UniProtKB-SubCell"/>
</dbReference>
<feature type="transmembrane region" description="Helical" evidence="9">
    <location>
        <begin position="272"/>
        <end position="295"/>
    </location>
</feature>
<evidence type="ECO:0000256" key="3">
    <source>
        <dbReference type="ARBA" id="ARBA00022989"/>
    </source>
</evidence>
<name>A0A2P8AFI5_9PEZI</name>
<dbReference type="SUPFAM" id="SSF103473">
    <property type="entry name" value="MFS general substrate transporter"/>
    <property type="match status" value="1"/>
</dbReference>
<keyword evidence="2 9" id="KW-0812">Transmembrane</keyword>
<dbReference type="PANTHER" id="PTHR23502:SF68">
    <property type="entry name" value="MULTIDRUG TRANSPORTER, PUTATIVE (AFU_ORTHOLOGUE AFUA_3G01120)-RELATED"/>
    <property type="match status" value="1"/>
</dbReference>
<dbReference type="GO" id="GO:0022857">
    <property type="term" value="F:transmembrane transporter activity"/>
    <property type="evidence" value="ECO:0007669"/>
    <property type="project" value="InterPro"/>
</dbReference>
<dbReference type="PANTHER" id="PTHR23502">
    <property type="entry name" value="MAJOR FACILITATOR SUPERFAMILY"/>
    <property type="match status" value="1"/>
</dbReference>
<evidence type="ECO:0000259" key="10">
    <source>
        <dbReference type="PROSITE" id="PS50850"/>
    </source>
</evidence>
<dbReference type="CDD" id="cd17323">
    <property type="entry name" value="MFS_Tpo1_MDR_like"/>
    <property type="match status" value="1"/>
</dbReference>
<feature type="transmembrane region" description="Helical" evidence="9">
    <location>
        <begin position="357"/>
        <end position="376"/>
    </location>
</feature>
<feature type="transmembrane region" description="Helical" evidence="9">
    <location>
        <begin position="114"/>
        <end position="133"/>
    </location>
</feature>
<evidence type="ECO:0000256" key="8">
    <source>
        <dbReference type="ARBA" id="ARBA00077167"/>
    </source>
</evidence>
<comment type="caution">
    <text evidence="11">The sequence shown here is derived from an EMBL/GenBank/DDBJ whole genome shotgun (WGS) entry which is preliminary data.</text>
</comment>